<feature type="compositionally biased region" description="Basic residues" evidence="1">
    <location>
        <begin position="224"/>
        <end position="234"/>
    </location>
</feature>
<protein>
    <submittedName>
        <fullName evidence="2">Uncharacterized protein</fullName>
    </submittedName>
</protein>
<gene>
    <name evidence="2" type="ORF">INT47_004822</name>
</gene>
<accession>A0A8H7R3U5</accession>
<feature type="region of interest" description="Disordered" evidence="1">
    <location>
        <begin position="32"/>
        <end position="80"/>
    </location>
</feature>
<dbReference type="EMBL" id="JAEPRD010000057">
    <property type="protein sequence ID" value="KAG2202798.1"/>
    <property type="molecule type" value="Genomic_DNA"/>
</dbReference>
<feature type="compositionally biased region" description="Low complexity" evidence="1">
    <location>
        <begin position="59"/>
        <end position="76"/>
    </location>
</feature>
<evidence type="ECO:0000313" key="3">
    <source>
        <dbReference type="Proteomes" id="UP000603453"/>
    </source>
</evidence>
<reference evidence="2" key="1">
    <citation type="submission" date="2020-12" db="EMBL/GenBank/DDBJ databases">
        <title>Metabolic potential, ecology and presence of endohyphal bacteria is reflected in genomic diversity of Mucoromycotina.</title>
        <authorList>
            <person name="Muszewska A."/>
            <person name="Okrasinska A."/>
            <person name="Steczkiewicz K."/>
            <person name="Drgas O."/>
            <person name="Orlowska M."/>
            <person name="Perlinska-Lenart U."/>
            <person name="Aleksandrzak-Piekarczyk T."/>
            <person name="Szatraj K."/>
            <person name="Zielenkiewicz U."/>
            <person name="Pilsyk S."/>
            <person name="Malc E."/>
            <person name="Mieczkowski P."/>
            <person name="Kruszewska J.S."/>
            <person name="Biernat P."/>
            <person name="Pawlowska J."/>
        </authorList>
    </citation>
    <scope>NUCLEOTIDE SEQUENCE</scope>
    <source>
        <strain evidence="2">WA0000017839</strain>
    </source>
</reference>
<dbReference type="AlphaFoldDB" id="A0A8H7R3U5"/>
<organism evidence="2 3">
    <name type="scientific">Mucor saturninus</name>
    <dbReference type="NCBI Taxonomy" id="64648"/>
    <lineage>
        <taxon>Eukaryota</taxon>
        <taxon>Fungi</taxon>
        <taxon>Fungi incertae sedis</taxon>
        <taxon>Mucoromycota</taxon>
        <taxon>Mucoromycotina</taxon>
        <taxon>Mucoromycetes</taxon>
        <taxon>Mucorales</taxon>
        <taxon>Mucorineae</taxon>
        <taxon>Mucoraceae</taxon>
        <taxon>Mucor</taxon>
    </lineage>
</organism>
<keyword evidence="3" id="KW-1185">Reference proteome</keyword>
<name>A0A8H7R3U5_9FUNG</name>
<evidence type="ECO:0000313" key="2">
    <source>
        <dbReference type="EMBL" id="KAG2202798.1"/>
    </source>
</evidence>
<sequence>MDDHMEVDDFDEFDLEPADIIALQIEEELYLSSQQTQTQQATRTRTSPIPVKDQSTLVPDTPSTEQTTQPQPSYSQEEGTIEDLKFQLQRLKLQTASHADERHKKELAETKDIIHKKDLELLRLKKELANLKDYPIDSQKRPLLPPPPSQHSAPSHKRPSPFPKHSFYSQQPRINEFPHSKHTLSSLAFMTPPPSTATSQSLSLTPQPPRTRPPTTTQSSQVKNKAKSQFRMRSKPTETEKNNTLYTVLFTPLFNVWNVQHHNNTKNINVCLTPSRVKYFAGLFSEQFIPNASQCSTPEIQQNLSLLASDMSKYLVKSDHADGTIRLLMDVLNLCLTICIKDKLFEVIQNIIWTVNTLASTFSVASGYLYHDLIMDKNSILKNISYILALFPFHQNKSNLLMMEVPDIQSKSMTQIMKLSEIYEVSPIELSVLLSEKKMPVESTQIIQSMIELFYSIGSINDRPIFNYLLEDTHFLNLLWMERPQDLVLGAVSVLETNFMGNQVMEGYADHSILIVHRLTDMITSSQGPWTWQNWFQLRLKSMLILLSMARAKLSEDMIVEIHKLIFTKTNLVLDDIKRDFIKYKKEGPHIRQ</sequence>
<evidence type="ECO:0000256" key="1">
    <source>
        <dbReference type="SAM" id="MobiDB-lite"/>
    </source>
</evidence>
<dbReference type="Proteomes" id="UP000603453">
    <property type="component" value="Unassembled WGS sequence"/>
</dbReference>
<feature type="region of interest" description="Disordered" evidence="1">
    <location>
        <begin position="185"/>
        <end position="238"/>
    </location>
</feature>
<comment type="caution">
    <text evidence="2">The sequence shown here is derived from an EMBL/GenBank/DDBJ whole genome shotgun (WGS) entry which is preliminary data.</text>
</comment>
<dbReference type="OrthoDB" id="2212248at2759"/>
<feature type="compositionally biased region" description="Low complexity" evidence="1">
    <location>
        <begin position="34"/>
        <end position="46"/>
    </location>
</feature>
<proteinExistence type="predicted"/>
<feature type="region of interest" description="Disordered" evidence="1">
    <location>
        <begin position="136"/>
        <end position="168"/>
    </location>
</feature>